<evidence type="ECO:0000256" key="2">
    <source>
        <dbReference type="ARBA" id="ARBA00009773"/>
    </source>
</evidence>
<feature type="transmembrane region" description="Helical" evidence="8">
    <location>
        <begin position="232"/>
        <end position="255"/>
    </location>
</feature>
<dbReference type="AlphaFoldDB" id="A0A0R1KFV2"/>
<name>A0A0R1KFV2_9LACO</name>
<proteinExistence type="inferred from homology"/>
<evidence type="ECO:0000256" key="3">
    <source>
        <dbReference type="ARBA" id="ARBA00022448"/>
    </source>
</evidence>
<feature type="transmembrane region" description="Helical" evidence="8">
    <location>
        <begin position="85"/>
        <end position="107"/>
    </location>
</feature>
<dbReference type="Pfam" id="PF01594">
    <property type="entry name" value="AI-2E_transport"/>
    <property type="match status" value="1"/>
</dbReference>
<evidence type="ECO:0000256" key="1">
    <source>
        <dbReference type="ARBA" id="ARBA00004651"/>
    </source>
</evidence>
<keyword evidence="5 8" id="KW-0812">Transmembrane</keyword>
<dbReference type="InterPro" id="IPR002549">
    <property type="entry name" value="AI-2E-like"/>
</dbReference>
<keyword evidence="7 8" id="KW-0472">Membrane</keyword>
<keyword evidence="4" id="KW-1003">Cell membrane</keyword>
<accession>A0A0R1KFV2</accession>
<organism evidence="9 10">
    <name type="scientific">Companilactobacillus nodensis DSM 19682 = JCM 14932 = NBRC 107160</name>
    <dbReference type="NCBI Taxonomy" id="1423775"/>
    <lineage>
        <taxon>Bacteria</taxon>
        <taxon>Bacillati</taxon>
        <taxon>Bacillota</taxon>
        <taxon>Bacilli</taxon>
        <taxon>Lactobacillales</taxon>
        <taxon>Lactobacillaceae</taxon>
        <taxon>Companilactobacillus</taxon>
    </lineage>
</organism>
<keyword evidence="3" id="KW-0813">Transport</keyword>
<evidence type="ECO:0000256" key="5">
    <source>
        <dbReference type="ARBA" id="ARBA00022692"/>
    </source>
</evidence>
<dbReference type="eggNOG" id="COG0628">
    <property type="taxonomic scope" value="Bacteria"/>
</dbReference>
<dbReference type="PANTHER" id="PTHR21716:SF53">
    <property type="entry name" value="PERMEASE PERM-RELATED"/>
    <property type="match status" value="1"/>
</dbReference>
<comment type="similarity">
    <text evidence="2">Belongs to the autoinducer-2 exporter (AI-2E) (TC 2.A.86) family.</text>
</comment>
<sequence>MKQIPKKEKTWFYKWFLNNQVTVVLLNILVFFLVIFLFSQISFVFDPINQILGITMPPVILALVLYYLINPLIDVLENKFHINRVISITFVFIIIAALLIWGVMSLIPFVQNQIDSLVQNWPHYWDGLNKSLQNMFKDPKLHVFRENLVNSNAKITKNFEQAINKILPQTFSGISSAVSTVTNIVVIVLTAPFILFFMLKDKNKFKESVVSLVPTRLKKSTGEMLTEMSQSLSSYITGQLTVAFWVAVMFFVGYLIIGQRYALILGISAGILNLIPYVGSTLALIPSLIIGAFIAPSMVVKILIVFAVEQTIETRVISPIIVGNKMEMHPVTTILVLLVSAGLFGLIGMIAGIPIFAILKIICTRIFRWIKRNSHWYEDNEAEDKVVDEVIEGTDDSDKIHK</sequence>
<reference evidence="9 10" key="1">
    <citation type="journal article" date="2015" name="Genome Announc.">
        <title>Expanding the biotechnology potential of lactobacilli through comparative genomics of 213 strains and associated genera.</title>
        <authorList>
            <person name="Sun Z."/>
            <person name="Harris H.M."/>
            <person name="McCann A."/>
            <person name="Guo C."/>
            <person name="Argimon S."/>
            <person name="Zhang W."/>
            <person name="Yang X."/>
            <person name="Jeffery I.B."/>
            <person name="Cooney J.C."/>
            <person name="Kagawa T.F."/>
            <person name="Liu W."/>
            <person name="Song Y."/>
            <person name="Salvetti E."/>
            <person name="Wrobel A."/>
            <person name="Rasinkangas P."/>
            <person name="Parkhill J."/>
            <person name="Rea M.C."/>
            <person name="O'Sullivan O."/>
            <person name="Ritari J."/>
            <person name="Douillard F.P."/>
            <person name="Paul Ross R."/>
            <person name="Yang R."/>
            <person name="Briner A.E."/>
            <person name="Felis G.E."/>
            <person name="de Vos W.M."/>
            <person name="Barrangou R."/>
            <person name="Klaenhammer T.R."/>
            <person name="Caufield P.W."/>
            <person name="Cui Y."/>
            <person name="Zhang H."/>
            <person name="O'Toole P.W."/>
        </authorList>
    </citation>
    <scope>NUCLEOTIDE SEQUENCE [LARGE SCALE GENOMIC DNA]</scope>
    <source>
        <strain evidence="9 10">DSM 19682</strain>
    </source>
</reference>
<dbReference type="GO" id="GO:0005886">
    <property type="term" value="C:plasma membrane"/>
    <property type="evidence" value="ECO:0007669"/>
    <property type="project" value="UniProtKB-SubCell"/>
</dbReference>
<feature type="transmembrane region" description="Helical" evidence="8">
    <location>
        <begin position="51"/>
        <end position="73"/>
    </location>
</feature>
<evidence type="ECO:0000256" key="6">
    <source>
        <dbReference type="ARBA" id="ARBA00022989"/>
    </source>
</evidence>
<dbReference type="RefSeq" id="WP_025023224.1">
    <property type="nucleotide sequence ID" value="NZ_AZDZ01000019.1"/>
</dbReference>
<protein>
    <submittedName>
        <fullName evidence="9">Transport protein</fullName>
    </submittedName>
</protein>
<dbReference type="Proteomes" id="UP000051248">
    <property type="component" value="Unassembled WGS sequence"/>
</dbReference>
<dbReference type="OrthoDB" id="9793390at2"/>
<evidence type="ECO:0000313" key="9">
    <source>
        <dbReference type="EMBL" id="KRK79329.1"/>
    </source>
</evidence>
<keyword evidence="10" id="KW-1185">Reference proteome</keyword>
<comment type="caution">
    <text evidence="9">The sequence shown here is derived from an EMBL/GenBank/DDBJ whole genome shotgun (WGS) entry which is preliminary data.</text>
</comment>
<evidence type="ECO:0000256" key="7">
    <source>
        <dbReference type="ARBA" id="ARBA00023136"/>
    </source>
</evidence>
<dbReference type="EMBL" id="AZDZ01000019">
    <property type="protein sequence ID" value="KRK79329.1"/>
    <property type="molecule type" value="Genomic_DNA"/>
</dbReference>
<feature type="transmembrane region" description="Helical" evidence="8">
    <location>
        <begin position="21"/>
        <end position="45"/>
    </location>
</feature>
<evidence type="ECO:0000256" key="8">
    <source>
        <dbReference type="SAM" id="Phobius"/>
    </source>
</evidence>
<keyword evidence="6 8" id="KW-1133">Transmembrane helix</keyword>
<dbReference type="GO" id="GO:0055085">
    <property type="term" value="P:transmembrane transport"/>
    <property type="evidence" value="ECO:0007669"/>
    <property type="project" value="TreeGrafter"/>
</dbReference>
<feature type="transmembrane region" description="Helical" evidence="8">
    <location>
        <begin position="334"/>
        <end position="362"/>
    </location>
</feature>
<dbReference type="PATRIC" id="fig|1423775.4.peg.1728"/>
<comment type="subcellular location">
    <subcellularLocation>
        <location evidence="1">Cell membrane</location>
        <topology evidence="1">Multi-pass membrane protein</topology>
    </subcellularLocation>
</comment>
<feature type="transmembrane region" description="Helical" evidence="8">
    <location>
        <begin position="285"/>
        <end position="308"/>
    </location>
</feature>
<dbReference type="STRING" id="1423775.FD03_GL001695"/>
<dbReference type="PANTHER" id="PTHR21716">
    <property type="entry name" value="TRANSMEMBRANE PROTEIN"/>
    <property type="match status" value="1"/>
</dbReference>
<feature type="transmembrane region" description="Helical" evidence="8">
    <location>
        <begin position="177"/>
        <end position="199"/>
    </location>
</feature>
<gene>
    <name evidence="9" type="ORF">FD03_GL001695</name>
</gene>
<evidence type="ECO:0000256" key="4">
    <source>
        <dbReference type="ARBA" id="ARBA00022475"/>
    </source>
</evidence>
<evidence type="ECO:0000313" key="10">
    <source>
        <dbReference type="Proteomes" id="UP000051248"/>
    </source>
</evidence>